<evidence type="ECO:0000313" key="7">
    <source>
        <dbReference type="EMBL" id="MBE6084711.1"/>
    </source>
</evidence>
<evidence type="ECO:0000256" key="1">
    <source>
        <dbReference type="ARBA" id="ARBA00004370"/>
    </source>
</evidence>
<dbReference type="PRINTS" id="PR00811">
    <property type="entry name" value="BCTERIALGSPD"/>
</dbReference>
<accession>A0A927WH82</accession>
<dbReference type="InterPro" id="IPR038591">
    <property type="entry name" value="NolW-like_sf"/>
</dbReference>
<dbReference type="GO" id="GO:0015627">
    <property type="term" value="C:type II protein secretion system complex"/>
    <property type="evidence" value="ECO:0007669"/>
    <property type="project" value="TreeGrafter"/>
</dbReference>
<dbReference type="EMBL" id="SVCA01000003">
    <property type="protein sequence ID" value="MBE6084711.1"/>
    <property type="molecule type" value="Genomic_DNA"/>
</dbReference>
<dbReference type="Gene3D" id="3.30.1370.120">
    <property type="match status" value="1"/>
</dbReference>
<comment type="similarity">
    <text evidence="4">Belongs to the bacterial secretin family.</text>
</comment>
<dbReference type="Proteomes" id="UP000772151">
    <property type="component" value="Unassembled WGS sequence"/>
</dbReference>
<keyword evidence="2" id="KW-0732">Signal</keyword>
<sequence length="531" mass="57969">MRGVSVLNKGNLRKAIAAAMLVGTTSFVLNVDLPQAEAAQKYKSLYEEYQAAQQAEMDAIAKENKKIVDITTPIDEAAQGTSNGDGPSDFLNRIRSIINASHTSSSKGDYSRFLNKPSNAPRNLESNGGEVVSVYKAETHNDDVSDTYVDAPPPEVVEGTYNFNWQGTPIAQSLYALGSIAHKGVIVNGNLTDKVYAKLDNVTVKEALDFLSRAFNFNWMMEGNNIIVSSDDKMLQSMVFNVSYADKDKLKEEFKSMGIDDSKIYVNSESGTVSITATPYQIAEAKKRIKQIDRPVSQCLLAAQLIEINHGKDLNLGLTYTMPSYSHTGAETGGENTLTGKWLPKFSFGATLQAERALSKGKVISRPIVLSRNGEKAKIMFGDKVPVMSTTSTSTSTNVTVTYQDVGTTLEVTPVINTETQDISLKINAEVSNISGYVTQGSTRAPQVNTRTINTTTHVKSGQSLVIGGLMSVTDLDNLSGIPGLMNLPILGELFKFHHRSKTYAEVYIMLTPFIMDSSLDVKEITRKVEY</sequence>
<name>A0A927WH82_SELRU</name>
<evidence type="ECO:0000259" key="6">
    <source>
        <dbReference type="Pfam" id="PF00263"/>
    </source>
</evidence>
<dbReference type="PANTHER" id="PTHR30332:SF24">
    <property type="entry name" value="SECRETIN GSPD-RELATED"/>
    <property type="match status" value="1"/>
</dbReference>
<protein>
    <recommendedName>
        <fullName evidence="6">Type II/III secretion system secretin-like domain-containing protein</fullName>
    </recommendedName>
</protein>
<dbReference type="AlphaFoldDB" id="A0A927WH82"/>
<dbReference type="Gene3D" id="3.55.50.30">
    <property type="match status" value="1"/>
</dbReference>
<organism evidence="7 8">
    <name type="scientific">Selenomonas ruminantium</name>
    <dbReference type="NCBI Taxonomy" id="971"/>
    <lineage>
        <taxon>Bacteria</taxon>
        <taxon>Bacillati</taxon>
        <taxon>Bacillota</taxon>
        <taxon>Negativicutes</taxon>
        <taxon>Selenomonadales</taxon>
        <taxon>Selenomonadaceae</taxon>
        <taxon>Selenomonas</taxon>
    </lineage>
</organism>
<comment type="caution">
    <text evidence="7">The sequence shown here is derived from an EMBL/GenBank/DDBJ whole genome shotgun (WGS) entry which is preliminary data.</text>
</comment>
<comment type="subcellular location">
    <subcellularLocation>
        <location evidence="1">Membrane</location>
    </subcellularLocation>
</comment>
<keyword evidence="3" id="KW-0472">Membrane</keyword>
<evidence type="ECO:0000256" key="5">
    <source>
        <dbReference type="SAM" id="MobiDB-lite"/>
    </source>
</evidence>
<dbReference type="InterPro" id="IPR004846">
    <property type="entry name" value="T2SS/T3SS_dom"/>
</dbReference>
<evidence type="ECO:0000256" key="4">
    <source>
        <dbReference type="RuleBase" id="RU004003"/>
    </source>
</evidence>
<feature type="domain" description="Type II/III secretion system secretin-like" evidence="6">
    <location>
        <begin position="359"/>
        <end position="516"/>
    </location>
</feature>
<dbReference type="PANTHER" id="PTHR30332">
    <property type="entry name" value="PROBABLE GENERAL SECRETION PATHWAY PROTEIN D"/>
    <property type="match status" value="1"/>
</dbReference>
<dbReference type="PRINTS" id="PR01032">
    <property type="entry name" value="PHAGEIV"/>
</dbReference>
<dbReference type="GO" id="GO:0016020">
    <property type="term" value="C:membrane"/>
    <property type="evidence" value="ECO:0007669"/>
    <property type="project" value="UniProtKB-SubCell"/>
</dbReference>
<reference evidence="7" key="1">
    <citation type="submission" date="2019-04" db="EMBL/GenBank/DDBJ databases">
        <title>Evolution of Biomass-Degrading Anaerobic Consortia Revealed by Metagenomics.</title>
        <authorList>
            <person name="Peng X."/>
        </authorList>
    </citation>
    <scope>NUCLEOTIDE SEQUENCE</scope>
    <source>
        <strain evidence="7">SIG242</strain>
    </source>
</reference>
<feature type="compositionally biased region" description="Polar residues" evidence="5">
    <location>
        <begin position="116"/>
        <end position="126"/>
    </location>
</feature>
<dbReference type="GO" id="GO:0009306">
    <property type="term" value="P:protein secretion"/>
    <property type="evidence" value="ECO:0007669"/>
    <property type="project" value="InterPro"/>
</dbReference>
<dbReference type="InterPro" id="IPR001775">
    <property type="entry name" value="GspD/PilQ"/>
</dbReference>
<feature type="region of interest" description="Disordered" evidence="5">
    <location>
        <begin position="103"/>
        <end position="127"/>
    </location>
</feature>
<proteinExistence type="inferred from homology"/>
<dbReference type="InterPro" id="IPR050810">
    <property type="entry name" value="Bact_Secretion_Sys_Channel"/>
</dbReference>
<dbReference type="Pfam" id="PF00263">
    <property type="entry name" value="Secretin"/>
    <property type="match status" value="1"/>
</dbReference>
<gene>
    <name evidence="7" type="ORF">E7203_04475</name>
</gene>
<evidence type="ECO:0000256" key="2">
    <source>
        <dbReference type="ARBA" id="ARBA00022729"/>
    </source>
</evidence>
<evidence type="ECO:0000256" key="3">
    <source>
        <dbReference type="ARBA" id="ARBA00023136"/>
    </source>
</evidence>
<evidence type="ECO:0000313" key="8">
    <source>
        <dbReference type="Proteomes" id="UP000772151"/>
    </source>
</evidence>